<dbReference type="InterPro" id="IPR050366">
    <property type="entry name" value="BP-dependent_transpt_permease"/>
</dbReference>
<dbReference type="SUPFAM" id="SSF161098">
    <property type="entry name" value="MetI-like"/>
    <property type="match status" value="1"/>
</dbReference>
<evidence type="ECO:0000256" key="6">
    <source>
        <dbReference type="ARBA" id="ARBA00023136"/>
    </source>
</evidence>
<keyword evidence="2 7" id="KW-0813">Transport</keyword>
<evidence type="ECO:0000256" key="8">
    <source>
        <dbReference type="SAM" id="MobiDB-lite"/>
    </source>
</evidence>
<feature type="compositionally biased region" description="Low complexity" evidence="8">
    <location>
        <begin position="276"/>
        <end position="285"/>
    </location>
</feature>
<evidence type="ECO:0000256" key="1">
    <source>
        <dbReference type="ARBA" id="ARBA00004651"/>
    </source>
</evidence>
<keyword evidence="11" id="KW-1185">Reference proteome</keyword>
<comment type="similarity">
    <text evidence="7">Belongs to the binding-protein-dependent transport system permease family.</text>
</comment>
<feature type="transmembrane region" description="Helical" evidence="7">
    <location>
        <begin position="183"/>
        <end position="213"/>
    </location>
</feature>
<evidence type="ECO:0000313" key="10">
    <source>
        <dbReference type="EMBL" id="MFC6761632.1"/>
    </source>
</evidence>
<dbReference type="CDD" id="cd06261">
    <property type="entry name" value="TM_PBP2"/>
    <property type="match status" value="1"/>
</dbReference>
<dbReference type="PANTHER" id="PTHR43386">
    <property type="entry name" value="OLIGOPEPTIDE TRANSPORT SYSTEM PERMEASE PROTEIN APPC"/>
    <property type="match status" value="1"/>
</dbReference>
<comment type="caution">
    <text evidence="10">The sequence shown here is derived from an EMBL/GenBank/DDBJ whole genome shotgun (WGS) entry which is preliminary data.</text>
</comment>
<dbReference type="Gene3D" id="1.10.3720.10">
    <property type="entry name" value="MetI-like"/>
    <property type="match status" value="1"/>
</dbReference>
<dbReference type="InterPro" id="IPR000515">
    <property type="entry name" value="MetI-like"/>
</dbReference>
<organism evidence="10 11">
    <name type="scientific">Sulfitobacter porphyrae</name>
    <dbReference type="NCBI Taxonomy" id="1246864"/>
    <lineage>
        <taxon>Bacteria</taxon>
        <taxon>Pseudomonadati</taxon>
        <taxon>Pseudomonadota</taxon>
        <taxon>Alphaproteobacteria</taxon>
        <taxon>Rhodobacterales</taxon>
        <taxon>Roseobacteraceae</taxon>
        <taxon>Sulfitobacter</taxon>
    </lineage>
</organism>
<accession>A0ABW2B863</accession>
<feature type="transmembrane region" description="Helical" evidence="7">
    <location>
        <begin position="114"/>
        <end position="143"/>
    </location>
</feature>
<name>A0ABW2B863_9RHOB</name>
<protein>
    <submittedName>
        <fullName evidence="10">ABC transporter permease</fullName>
    </submittedName>
</protein>
<keyword evidence="3" id="KW-1003">Cell membrane</keyword>
<keyword evidence="6 7" id="KW-0472">Membrane</keyword>
<evidence type="ECO:0000256" key="5">
    <source>
        <dbReference type="ARBA" id="ARBA00022989"/>
    </source>
</evidence>
<proteinExistence type="inferred from homology"/>
<dbReference type="EMBL" id="JBHSWG010000003">
    <property type="protein sequence ID" value="MFC6761632.1"/>
    <property type="molecule type" value="Genomic_DNA"/>
</dbReference>
<dbReference type="PROSITE" id="PS50928">
    <property type="entry name" value="ABC_TM1"/>
    <property type="match status" value="1"/>
</dbReference>
<sequence>MTRRRLPANFVIGAVLVALVVGTAALSLVWTPHDATAMNIRDKFADPSAAHWLGTDQLGRDVVSQLMAAARNSMAVALIAVLLGGSVGVTLGLLASAIGGWVEDGVMRLADLGFAFPALLFAIMLAAVFGPSLTNAVLAIAFINIPVFARVARGSANQVWTLDYVSAARAAGMNRFAISRDHILPNIAAAIIVQATIEFAVAILAEAALSYLGLGAQPPASSWGRMLSEAQTLMYLAPQLAIYPGLCIVVAVLGFGLLGDGLRDMTDPGWRGSDRCSSSTISPPLSALPPPCAMPS</sequence>
<dbReference type="PANTHER" id="PTHR43386:SF25">
    <property type="entry name" value="PEPTIDE ABC TRANSPORTER PERMEASE PROTEIN"/>
    <property type="match status" value="1"/>
</dbReference>
<feature type="compositionally biased region" description="Pro residues" evidence="8">
    <location>
        <begin position="286"/>
        <end position="296"/>
    </location>
</feature>
<evidence type="ECO:0000256" key="4">
    <source>
        <dbReference type="ARBA" id="ARBA00022692"/>
    </source>
</evidence>
<feature type="transmembrane region" description="Helical" evidence="7">
    <location>
        <begin position="233"/>
        <end position="258"/>
    </location>
</feature>
<feature type="transmembrane region" description="Helical" evidence="7">
    <location>
        <begin position="75"/>
        <end position="102"/>
    </location>
</feature>
<feature type="transmembrane region" description="Helical" evidence="7">
    <location>
        <begin position="6"/>
        <end position="31"/>
    </location>
</feature>
<evidence type="ECO:0000256" key="7">
    <source>
        <dbReference type="RuleBase" id="RU363032"/>
    </source>
</evidence>
<feature type="domain" description="ABC transmembrane type-1" evidence="9">
    <location>
        <begin position="70"/>
        <end position="259"/>
    </location>
</feature>
<evidence type="ECO:0000313" key="11">
    <source>
        <dbReference type="Proteomes" id="UP001596353"/>
    </source>
</evidence>
<dbReference type="Pfam" id="PF00528">
    <property type="entry name" value="BPD_transp_1"/>
    <property type="match status" value="1"/>
</dbReference>
<feature type="region of interest" description="Disordered" evidence="8">
    <location>
        <begin position="276"/>
        <end position="296"/>
    </location>
</feature>
<evidence type="ECO:0000256" key="3">
    <source>
        <dbReference type="ARBA" id="ARBA00022475"/>
    </source>
</evidence>
<evidence type="ECO:0000256" key="2">
    <source>
        <dbReference type="ARBA" id="ARBA00022448"/>
    </source>
</evidence>
<keyword evidence="4 7" id="KW-0812">Transmembrane</keyword>
<keyword evidence="5 7" id="KW-1133">Transmembrane helix</keyword>
<evidence type="ECO:0000259" key="9">
    <source>
        <dbReference type="PROSITE" id="PS50928"/>
    </source>
</evidence>
<gene>
    <name evidence="10" type="ORF">ACFQFQ_22655</name>
</gene>
<dbReference type="InterPro" id="IPR035906">
    <property type="entry name" value="MetI-like_sf"/>
</dbReference>
<reference evidence="11" key="1">
    <citation type="journal article" date="2019" name="Int. J. Syst. Evol. Microbiol.">
        <title>The Global Catalogue of Microorganisms (GCM) 10K type strain sequencing project: providing services to taxonomists for standard genome sequencing and annotation.</title>
        <authorList>
            <consortium name="The Broad Institute Genomics Platform"/>
            <consortium name="The Broad Institute Genome Sequencing Center for Infectious Disease"/>
            <person name="Wu L."/>
            <person name="Ma J."/>
        </authorList>
    </citation>
    <scope>NUCLEOTIDE SEQUENCE [LARGE SCALE GENOMIC DNA]</scope>
    <source>
        <strain evidence="11">CCUG 66188</strain>
    </source>
</reference>
<comment type="subcellular location">
    <subcellularLocation>
        <location evidence="1 7">Cell membrane</location>
        <topology evidence="1 7">Multi-pass membrane protein</topology>
    </subcellularLocation>
</comment>
<dbReference type="Proteomes" id="UP001596353">
    <property type="component" value="Unassembled WGS sequence"/>
</dbReference>